<feature type="transmembrane region" description="Helical" evidence="6">
    <location>
        <begin position="292"/>
        <end position="308"/>
    </location>
</feature>
<proteinExistence type="inferred from homology"/>
<dbReference type="GO" id="GO:0016020">
    <property type="term" value="C:membrane"/>
    <property type="evidence" value="ECO:0007669"/>
    <property type="project" value="UniProtKB-SubCell"/>
</dbReference>
<feature type="transmembrane region" description="Helical" evidence="6">
    <location>
        <begin position="267"/>
        <end position="286"/>
    </location>
</feature>
<keyword evidence="3 6" id="KW-0812">Transmembrane</keyword>
<dbReference type="EMBL" id="BANB01000006">
    <property type="protein sequence ID" value="GAN75799.1"/>
    <property type="molecule type" value="Genomic_DNA"/>
</dbReference>
<dbReference type="Proteomes" id="UP000032680">
    <property type="component" value="Unassembled WGS sequence"/>
</dbReference>
<evidence type="ECO:0000256" key="1">
    <source>
        <dbReference type="ARBA" id="ARBA00004141"/>
    </source>
</evidence>
<feature type="domain" description="EamA" evidence="7">
    <location>
        <begin position="28"/>
        <end position="160"/>
    </location>
</feature>
<evidence type="ECO:0000313" key="9">
    <source>
        <dbReference type="Proteomes" id="UP000032680"/>
    </source>
</evidence>
<evidence type="ECO:0000256" key="4">
    <source>
        <dbReference type="ARBA" id="ARBA00022989"/>
    </source>
</evidence>
<dbReference type="SUPFAM" id="SSF103481">
    <property type="entry name" value="Multidrug resistance efflux transporter EmrE"/>
    <property type="match status" value="2"/>
</dbReference>
<dbReference type="PANTHER" id="PTHR32322:SF2">
    <property type="entry name" value="EAMA DOMAIN-CONTAINING PROTEIN"/>
    <property type="match status" value="1"/>
</dbReference>
<evidence type="ECO:0000256" key="6">
    <source>
        <dbReference type="SAM" id="Phobius"/>
    </source>
</evidence>
<comment type="caution">
    <text evidence="8">The sequence shown here is derived from an EMBL/GenBank/DDBJ whole genome shotgun (WGS) entry which is preliminary data.</text>
</comment>
<name>A0A0D6P4I5_9PROT</name>
<organism evidence="8 9">
    <name type="scientific">Acidisphaera rubrifaciens HS-AP3</name>
    <dbReference type="NCBI Taxonomy" id="1231350"/>
    <lineage>
        <taxon>Bacteria</taxon>
        <taxon>Pseudomonadati</taxon>
        <taxon>Pseudomonadota</taxon>
        <taxon>Alphaproteobacteria</taxon>
        <taxon>Acetobacterales</taxon>
        <taxon>Acetobacteraceae</taxon>
        <taxon>Acidisphaera</taxon>
    </lineage>
</organism>
<dbReference type="RefSeq" id="WP_084623027.1">
    <property type="nucleotide sequence ID" value="NZ_BANB01000006.1"/>
</dbReference>
<evidence type="ECO:0000256" key="3">
    <source>
        <dbReference type="ARBA" id="ARBA00022692"/>
    </source>
</evidence>
<evidence type="ECO:0000259" key="7">
    <source>
        <dbReference type="Pfam" id="PF00892"/>
    </source>
</evidence>
<feature type="transmembrane region" description="Helical" evidence="6">
    <location>
        <begin position="148"/>
        <end position="168"/>
    </location>
</feature>
<reference evidence="8 9" key="1">
    <citation type="submission" date="2012-11" db="EMBL/GenBank/DDBJ databases">
        <title>Whole genome sequence of Acidisphaera rubrifaciens HS-AP3.</title>
        <authorList>
            <person name="Azuma Y."/>
            <person name="Higashiura N."/>
            <person name="Hirakawa H."/>
            <person name="Matsushita K."/>
        </authorList>
    </citation>
    <scope>NUCLEOTIDE SEQUENCE [LARGE SCALE GENOMIC DNA]</scope>
    <source>
        <strain evidence="8 9">HS-AP3</strain>
    </source>
</reference>
<dbReference type="InterPro" id="IPR000620">
    <property type="entry name" value="EamA_dom"/>
</dbReference>
<accession>A0A0D6P4I5</accession>
<protein>
    <recommendedName>
        <fullName evidence="7">EamA domain-containing protein</fullName>
    </recommendedName>
</protein>
<keyword evidence="5 6" id="KW-0472">Membrane</keyword>
<feature type="transmembrane region" description="Helical" evidence="6">
    <location>
        <begin position="54"/>
        <end position="73"/>
    </location>
</feature>
<comment type="similarity">
    <text evidence="2">Belongs to the EamA transporter family.</text>
</comment>
<dbReference type="AlphaFoldDB" id="A0A0D6P4I5"/>
<feature type="transmembrane region" description="Helical" evidence="6">
    <location>
        <begin position="27"/>
        <end position="48"/>
    </location>
</feature>
<comment type="subcellular location">
    <subcellularLocation>
        <location evidence="1">Membrane</location>
        <topology evidence="1">Multi-pass membrane protein</topology>
    </subcellularLocation>
</comment>
<dbReference type="InterPro" id="IPR037185">
    <property type="entry name" value="EmrE-like"/>
</dbReference>
<dbReference type="Pfam" id="PF00892">
    <property type="entry name" value="EamA"/>
    <property type="match status" value="2"/>
</dbReference>
<feature type="transmembrane region" description="Helical" evidence="6">
    <location>
        <begin position="204"/>
        <end position="222"/>
    </location>
</feature>
<keyword evidence="4 6" id="KW-1133">Transmembrane helix</keyword>
<gene>
    <name evidence="8" type="ORF">Asru_0006_11</name>
</gene>
<evidence type="ECO:0000313" key="8">
    <source>
        <dbReference type="EMBL" id="GAN75799.1"/>
    </source>
</evidence>
<evidence type="ECO:0000256" key="5">
    <source>
        <dbReference type="ARBA" id="ARBA00023136"/>
    </source>
</evidence>
<evidence type="ECO:0000256" key="2">
    <source>
        <dbReference type="ARBA" id="ARBA00007362"/>
    </source>
</evidence>
<feature type="domain" description="EamA" evidence="7">
    <location>
        <begin position="174"/>
        <end position="307"/>
    </location>
</feature>
<feature type="transmembrane region" description="Helical" evidence="6">
    <location>
        <begin position="234"/>
        <end position="255"/>
    </location>
</feature>
<dbReference type="InterPro" id="IPR050638">
    <property type="entry name" value="AA-Vitamin_Transporters"/>
</dbReference>
<sequence>MPVCSKVSGGVYKPGGGGIGGLWDRAWLLLPLAALFWSGNVVIGRALAGHIPPITLAWLRWCVALVFLTPFAWRRVWHDRGALLASWRIMLLLSLTGITIQNTLVYYGLTTTVALNGLLFQSITPLLVLVWAYALFGERPSGRQTAGLVISLAGVAVIVTQGALVHLLRLHINRGDGFILAGMTDYALYAVLLRRRPAVHPLSFLATTFALGAAMLIPAVVIEQAHGPVANVTPATVVAVLFVAIFPALLAYLFFNRGVELIGGARAGQSLHLVPMFGSLLAVVFLGEQPRWYHAGGIALIAAGLVLAQTRRRIRLPSPG</sequence>
<feature type="transmembrane region" description="Helical" evidence="6">
    <location>
        <begin position="85"/>
        <end position="107"/>
    </location>
</feature>
<keyword evidence="9" id="KW-1185">Reference proteome</keyword>
<feature type="transmembrane region" description="Helical" evidence="6">
    <location>
        <begin position="113"/>
        <end position="136"/>
    </location>
</feature>
<dbReference type="PANTHER" id="PTHR32322">
    <property type="entry name" value="INNER MEMBRANE TRANSPORTER"/>
    <property type="match status" value="1"/>
</dbReference>
<dbReference type="OrthoDB" id="9806889at2"/>